<evidence type="ECO:0000313" key="3">
    <source>
        <dbReference type="WBParaSite" id="ACAC_0000498201-mRNA-1"/>
    </source>
</evidence>
<reference evidence="2" key="1">
    <citation type="submission" date="2012-09" db="EMBL/GenBank/DDBJ databases">
        <authorList>
            <person name="Martin A.A."/>
        </authorList>
    </citation>
    <scope>NUCLEOTIDE SEQUENCE</scope>
</reference>
<accession>A0A0K0D4I7</accession>
<sequence>LLITELILWKKLHERSPAEVAAMLSATTCQHKSGEEAVFGKDSMFFKLKEDVLSINEKIKEAGAKLRIQVVDIGDELRFDLMEVVYYWANGTVLLPVL</sequence>
<dbReference type="AlphaFoldDB" id="A0A0K0D4I7"/>
<name>A0A0K0D4I7_ANGCA</name>
<evidence type="ECO:0000259" key="1">
    <source>
        <dbReference type="Pfam" id="PF08148"/>
    </source>
</evidence>
<dbReference type="WBParaSite" id="ACAC_0000498201-mRNA-1">
    <property type="protein sequence ID" value="ACAC_0000498201-mRNA-1"/>
    <property type="gene ID" value="ACAC_0000498201"/>
</dbReference>
<dbReference type="STRING" id="6313.A0A0K0D4I7"/>
<proteinExistence type="predicted"/>
<protein>
    <submittedName>
        <fullName evidence="3">DSHCT domain-containing protein</fullName>
    </submittedName>
</protein>
<dbReference type="Pfam" id="PF08148">
    <property type="entry name" value="DSHCT"/>
    <property type="match status" value="1"/>
</dbReference>
<keyword evidence="2" id="KW-1185">Reference proteome</keyword>
<dbReference type="Gene3D" id="1.10.3380.30">
    <property type="match status" value="1"/>
</dbReference>
<organism evidence="2 3">
    <name type="scientific">Angiostrongylus cantonensis</name>
    <name type="common">Rat lungworm</name>
    <dbReference type="NCBI Taxonomy" id="6313"/>
    <lineage>
        <taxon>Eukaryota</taxon>
        <taxon>Metazoa</taxon>
        <taxon>Ecdysozoa</taxon>
        <taxon>Nematoda</taxon>
        <taxon>Chromadorea</taxon>
        <taxon>Rhabditida</taxon>
        <taxon>Rhabditina</taxon>
        <taxon>Rhabditomorpha</taxon>
        <taxon>Strongyloidea</taxon>
        <taxon>Metastrongylidae</taxon>
        <taxon>Angiostrongylus</taxon>
    </lineage>
</organism>
<feature type="domain" description="ATP-dependent RNA helicase Ski2/MTR4 C-terminal" evidence="1">
    <location>
        <begin position="1"/>
        <end position="94"/>
    </location>
</feature>
<dbReference type="Proteomes" id="UP000035642">
    <property type="component" value="Unassembled WGS sequence"/>
</dbReference>
<dbReference type="InterPro" id="IPR012961">
    <property type="entry name" value="Ski2/MTR4_C"/>
</dbReference>
<evidence type="ECO:0000313" key="2">
    <source>
        <dbReference type="Proteomes" id="UP000035642"/>
    </source>
</evidence>
<reference evidence="3" key="2">
    <citation type="submission" date="2017-02" db="UniProtKB">
        <authorList>
            <consortium name="WormBaseParasite"/>
        </authorList>
    </citation>
    <scope>IDENTIFICATION</scope>
</reference>